<gene>
    <name evidence="2" type="ORF">E7Z74_00760</name>
</gene>
<dbReference type="EMBL" id="SUTF01000001">
    <property type="protein sequence ID" value="MBE6509791.1"/>
    <property type="molecule type" value="Genomic_DNA"/>
</dbReference>
<evidence type="ECO:0000313" key="2">
    <source>
        <dbReference type="EMBL" id="MBE6509791.1"/>
    </source>
</evidence>
<evidence type="ECO:0000313" key="3">
    <source>
        <dbReference type="Proteomes" id="UP000713479"/>
    </source>
</evidence>
<dbReference type="SUPFAM" id="SSF51735">
    <property type="entry name" value="NAD(P)-binding Rossmann-fold domains"/>
    <property type="match status" value="1"/>
</dbReference>
<feature type="domain" description="NAD-dependent epimerase/dehydratase" evidence="1">
    <location>
        <begin position="6"/>
        <end position="230"/>
    </location>
</feature>
<name>A0A8T3VK49_9EURY</name>
<dbReference type="PANTHER" id="PTHR43245">
    <property type="entry name" value="BIFUNCTIONAL POLYMYXIN RESISTANCE PROTEIN ARNA"/>
    <property type="match status" value="1"/>
</dbReference>
<dbReference type="Gene3D" id="3.90.25.10">
    <property type="entry name" value="UDP-galactose 4-epimerase, domain 1"/>
    <property type="match status" value="1"/>
</dbReference>
<dbReference type="AlphaFoldDB" id="A0A8T3VK49"/>
<evidence type="ECO:0000259" key="1">
    <source>
        <dbReference type="Pfam" id="PF01370"/>
    </source>
</evidence>
<dbReference type="InterPro" id="IPR036291">
    <property type="entry name" value="NAD(P)-bd_dom_sf"/>
</dbReference>
<organism evidence="2 3">
    <name type="scientific">Methanobrevibacter millerae</name>
    <dbReference type="NCBI Taxonomy" id="230361"/>
    <lineage>
        <taxon>Archaea</taxon>
        <taxon>Methanobacteriati</taxon>
        <taxon>Methanobacteriota</taxon>
        <taxon>Methanomada group</taxon>
        <taxon>Methanobacteria</taxon>
        <taxon>Methanobacteriales</taxon>
        <taxon>Methanobacteriaceae</taxon>
        <taxon>Methanobrevibacter</taxon>
    </lineage>
</organism>
<comment type="caution">
    <text evidence="2">The sequence shown here is derived from an EMBL/GenBank/DDBJ whole genome shotgun (WGS) entry which is preliminary data.</text>
</comment>
<sequence length="316" mass="35736">MKNKNIIITGGLGFIGSHIVEELVETNNITIIDDLSTGKMDNLKNPDHENITLIKENLNDVKLKDVIKDDVDYIFHLAAMASVPLSVDNPIKCNDINVNSTIKLLDFAVKNNVKKIIFSSSAAIYGKNTNMPLKETEPLMPLSPYGASKATCELYLKSFYESYGLEYTALRYFNVFGPKQDENSQYAAVIPKFISSLVQNKQPIIYGDGEQTRDFIYVSNIVKANIQSCEIPYNGCLNVASGKRISINELYEIIRTELDSDLEPIYNPPRVDEIKHSLADISNLNKLNFKLNENFDEEIKTTIEWFKNEKETIDSK</sequence>
<dbReference type="PANTHER" id="PTHR43245:SF13">
    <property type="entry name" value="UDP-D-APIOSE_UDP-D-XYLOSE SYNTHASE 2"/>
    <property type="match status" value="1"/>
</dbReference>
<dbReference type="Gene3D" id="3.40.50.720">
    <property type="entry name" value="NAD(P)-binding Rossmann-like Domain"/>
    <property type="match status" value="1"/>
</dbReference>
<protein>
    <submittedName>
        <fullName evidence="2">NAD-dependent epimerase/dehydratase family protein</fullName>
    </submittedName>
</protein>
<dbReference type="Proteomes" id="UP000713479">
    <property type="component" value="Unassembled WGS sequence"/>
</dbReference>
<proteinExistence type="predicted"/>
<dbReference type="InterPro" id="IPR050177">
    <property type="entry name" value="Lipid_A_modif_metabolic_enz"/>
</dbReference>
<dbReference type="Pfam" id="PF01370">
    <property type="entry name" value="Epimerase"/>
    <property type="match status" value="1"/>
</dbReference>
<accession>A0A8T3VK49</accession>
<dbReference type="InterPro" id="IPR001509">
    <property type="entry name" value="Epimerase_deHydtase"/>
</dbReference>
<reference evidence="2" key="1">
    <citation type="submission" date="2019-04" db="EMBL/GenBank/DDBJ databases">
        <title>Evolution of Biomass-Degrading Anaerobic Consortia Revealed by Metagenomics.</title>
        <authorList>
            <person name="Peng X."/>
        </authorList>
    </citation>
    <scope>NUCLEOTIDE SEQUENCE</scope>
    <source>
        <strain evidence="2">SIG13</strain>
    </source>
</reference>